<evidence type="ECO:0000313" key="3">
    <source>
        <dbReference type="Proteomes" id="UP000269945"/>
    </source>
</evidence>
<proteinExistence type="predicted"/>
<dbReference type="AlphaFoldDB" id="A0A9X9LEZ2"/>
<accession>A0A9X9LEZ2</accession>
<gene>
    <name evidence="2" type="ORF">BN2614_LOCUS1</name>
</gene>
<feature type="non-terminal residue" evidence="2">
    <location>
        <position position="95"/>
    </location>
</feature>
<sequence>MFNLGNLTWVPTLECGHEILGKGNVRDHYHLRNQARKVSQHPDAPLGPRVRSQTDRCPASLLTTPHLCRLPGGTLSGVLGRAQPKPPKGPVAGSG</sequence>
<reference evidence="2 3" key="1">
    <citation type="submission" date="2018-10" db="EMBL/GenBank/DDBJ databases">
        <authorList>
            <person name="Ekblom R."/>
            <person name="Jareborg N."/>
        </authorList>
    </citation>
    <scope>NUCLEOTIDE SEQUENCE [LARGE SCALE GENOMIC DNA]</scope>
    <source>
        <tissue evidence="2">Muscle</tissue>
    </source>
</reference>
<comment type="caution">
    <text evidence="2">The sequence shown here is derived from an EMBL/GenBank/DDBJ whole genome shotgun (WGS) entry which is preliminary data.</text>
</comment>
<dbReference type="EMBL" id="CYRY02001810">
    <property type="protein sequence ID" value="VCW66452.1"/>
    <property type="molecule type" value="Genomic_DNA"/>
</dbReference>
<name>A0A9X9LEZ2_GULGU</name>
<organism evidence="2 3">
    <name type="scientific">Gulo gulo</name>
    <name type="common">Wolverine</name>
    <name type="synonym">Gluton</name>
    <dbReference type="NCBI Taxonomy" id="48420"/>
    <lineage>
        <taxon>Eukaryota</taxon>
        <taxon>Metazoa</taxon>
        <taxon>Chordata</taxon>
        <taxon>Craniata</taxon>
        <taxon>Vertebrata</taxon>
        <taxon>Euteleostomi</taxon>
        <taxon>Mammalia</taxon>
        <taxon>Eutheria</taxon>
        <taxon>Laurasiatheria</taxon>
        <taxon>Carnivora</taxon>
        <taxon>Caniformia</taxon>
        <taxon>Musteloidea</taxon>
        <taxon>Mustelidae</taxon>
        <taxon>Guloninae</taxon>
        <taxon>Gulo</taxon>
    </lineage>
</organism>
<keyword evidence="3" id="KW-1185">Reference proteome</keyword>
<evidence type="ECO:0000313" key="2">
    <source>
        <dbReference type="EMBL" id="VCW66452.1"/>
    </source>
</evidence>
<feature type="region of interest" description="Disordered" evidence="1">
    <location>
        <begin position="75"/>
        <end position="95"/>
    </location>
</feature>
<evidence type="ECO:0000256" key="1">
    <source>
        <dbReference type="SAM" id="MobiDB-lite"/>
    </source>
</evidence>
<feature type="region of interest" description="Disordered" evidence="1">
    <location>
        <begin position="35"/>
        <end position="55"/>
    </location>
</feature>
<protein>
    <submittedName>
        <fullName evidence="2">Uncharacterized protein</fullName>
    </submittedName>
</protein>
<dbReference type="Proteomes" id="UP000269945">
    <property type="component" value="Unassembled WGS sequence"/>
</dbReference>